<evidence type="ECO:0000256" key="1">
    <source>
        <dbReference type="ARBA" id="ARBA00022500"/>
    </source>
</evidence>
<feature type="domain" description="CheB-type methylesterase" evidence="8">
    <location>
        <begin position="159"/>
        <end position="352"/>
    </location>
</feature>
<dbReference type="SUPFAM" id="SSF52172">
    <property type="entry name" value="CheY-like"/>
    <property type="match status" value="1"/>
</dbReference>
<keyword evidence="1 5" id="KW-0145">Chemotaxis</keyword>
<protein>
    <recommendedName>
        <fullName evidence="3">protein-glutamate methylesterase</fullName>
        <ecNumber evidence="3">3.1.1.61</ecNumber>
    </recommendedName>
</protein>
<dbReference type="InterPro" id="IPR011006">
    <property type="entry name" value="CheY-like_superfamily"/>
</dbReference>
<dbReference type="InterPro" id="IPR000673">
    <property type="entry name" value="Sig_transdc_resp-reg_Me-estase"/>
</dbReference>
<dbReference type="EMBL" id="JBDIZK010000016">
    <property type="protein sequence ID" value="MEN3749744.1"/>
    <property type="molecule type" value="Genomic_DNA"/>
</dbReference>
<keyword evidence="6" id="KW-0597">Phosphoprotein</keyword>
<dbReference type="InterPro" id="IPR008248">
    <property type="entry name" value="CheB-like"/>
</dbReference>
<dbReference type="PANTHER" id="PTHR42872">
    <property type="entry name" value="PROTEIN-GLUTAMATE METHYLESTERASE/PROTEIN-GLUTAMINE GLUTAMINASE"/>
    <property type="match status" value="1"/>
</dbReference>
<dbReference type="Pfam" id="PF01339">
    <property type="entry name" value="CheB_methylest"/>
    <property type="match status" value="1"/>
</dbReference>
<evidence type="ECO:0000256" key="4">
    <source>
        <dbReference type="ARBA" id="ARBA00048267"/>
    </source>
</evidence>
<feature type="active site" evidence="5">
    <location>
        <position position="171"/>
    </location>
</feature>
<feature type="active site" evidence="5">
    <location>
        <position position="294"/>
    </location>
</feature>
<dbReference type="Gene3D" id="3.40.50.180">
    <property type="entry name" value="Methylesterase CheB, C-terminal domain"/>
    <property type="match status" value="1"/>
</dbReference>
<evidence type="ECO:0000256" key="6">
    <source>
        <dbReference type="PROSITE-ProRule" id="PRU00169"/>
    </source>
</evidence>
<dbReference type="CDD" id="cd16432">
    <property type="entry name" value="CheB_Rec"/>
    <property type="match status" value="1"/>
</dbReference>
<evidence type="ECO:0000259" key="7">
    <source>
        <dbReference type="PROSITE" id="PS50110"/>
    </source>
</evidence>
<evidence type="ECO:0000256" key="5">
    <source>
        <dbReference type="PROSITE-ProRule" id="PRU00050"/>
    </source>
</evidence>
<proteinExistence type="predicted"/>
<name>A0ABV0BDW1_9SPHN</name>
<dbReference type="PANTHER" id="PTHR42872:SF3">
    <property type="entry name" value="PROTEIN-GLUTAMATE METHYLESTERASE_PROTEIN-GLUTAMINE GLUTAMINASE 1"/>
    <property type="match status" value="1"/>
</dbReference>
<dbReference type="EC" id="3.1.1.61" evidence="3"/>
<evidence type="ECO:0000256" key="3">
    <source>
        <dbReference type="ARBA" id="ARBA00039140"/>
    </source>
</evidence>
<dbReference type="PROSITE" id="PS50110">
    <property type="entry name" value="RESPONSE_REGULATORY"/>
    <property type="match status" value="1"/>
</dbReference>
<evidence type="ECO:0000256" key="2">
    <source>
        <dbReference type="ARBA" id="ARBA00022801"/>
    </source>
</evidence>
<organism evidence="9 10">
    <name type="scientific">Sphingomonas rustica</name>
    <dbReference type="NCBI Taxonomy" id="3103142"/>
    <lineage>
        <taxon>Bacteria</taxon>
        <taxon>Pseudomonadati</taxon>
        <taxon>Pseudomonadota</taxon>
        <taxon>Alphaproteobacteria</taxon>
        <taxon>Sphingomonadales</taxon>
        <taxon>Sphingomonadaceae</taxon>
        <taxon>Sphingomonas</taxon>
    </lineage>
</organism>
<feature type="domain" description="Response regulatory" evidence="7">
    <location>
        <begin position="18"/>
        <end position="136"/>
    </location>
</feature>
<feature type="active site" evidence="5">
    <location>
        <position position="198"/>
    </location>
</feature>
<dbReference type="SMART" id="SM00448">
    <property type="entry name" value="REC"/>
    <property type="match status" value="1"/>
</dbReference>
<evidence type="ECO:0000313" key="10">
    <source>
        <dbReference type="Proteomes" id="UP001427805"/>
    </source>
</evidence>
<sequence>MGQQFDIRRCAVEGAPARVLIVDDSVVARSVLARMIDGTRRFMVVGAVPDARAAIDYLGRNPVDVVLLDIEMPGVDGLTALPDILAAGRGAKILVCSHAADEGAAAAIQALALGAADTLVKPGIGAFGGRFAEVLEDKLRRLFEPAPDLASQPFVRQGLAEDYDIVAIGASTGGIHALSQLLGAIPASFPLPILVTQHLPSSFMGYFATQLASVSGRPCDIATDSMRIRSGRIIVAPGEAHLRVVRTSVGIAVRLTRERSASGCMPSVDPMFQSIARVFGPRALAIVLSGMGRDGSEGACDLAAAGAQIVVQDQASSVIWGMPGAIAAAGRASAVLPPDEIGRLVASRRRAN</sequence>
<evidence type="ECO:0000259" key="8">
    <source>
        <dbReference type="PROSITE" id="PS50122"/>
    </source>
</evidence>
<dbReference type="PIRSF" id="PIRSF000876">
    <property type="entry name" value="RR_chemtxs_CheB"/>
    <property type="match status" value="1"/>
</dbReference>
<dbReference type="SUPFAM" id="SSF52738">
    <property type="entry name" value="Methylesterase CheB, C-terminal domain"/>
    <property type="match status" value="1"/>
</dbReference>
<dbReference type="RefSeq" id="WP_346248789.1">
    <property type="nucleotide sequence ID" value="NZ_JBDIZK010000016.1"/>
</dbReference>
<dbReference type="Pfam" id="PF00072">
    <property type="entry name" value="Response_reg"/>
    <property type="match status" value="1"/>
</dbReference>
<gene>
    <name evidence="9" type="ORF">TPR58_21405</name>
</gene>
<keyword evidence="2 5" id="KW-0378">Hydrolase</keyword>
<dbReference type="PROSITE" id="PS50122">
    <property type="entry name" value="CHEB"/>
    <property type="match status" value="1"/>
</dbReference>
<keyword evidence="10" id="KW-1185">Reference proteome</keyword>
<feature type="modified residue" description="4-aspartylphosphate" evidence="6">
    <location>
        <position position="69"/>
    </location>
</feature>
<dbReference type="Proteomes" id="UP001427805">
    <property type="component" value="Unassembled WGS sequence"/>
</dbReference>
<dbReference type="InterPro" id="IPR001789">
    <property type="entry name" value="Sig_transdc_resp-reg_receiver"/>
</dbReference>
<comment type="catalytic activity">
    <reaction evidence="4">
        <text>[protein]-L-glutamate 5-O-methyl ester + H2O = L-glutamyl-[protein] + methanol + H(+)</text>
        <dbReference type="Rhea" id="RHEA:23236"/>
        <dbReference type="Rhea" id="RHEA-COMP:10208"/>
        <dbReference type="Rhea" id="RHEA-COMP:10311"/>
        <dbReference type="ChEBI" id="CHEBI:15377"/>
        <dbReference type="ChEBI" id="CHEBI:15378"/>
        <dbReference type="ChEBI" id="CHEBI:17790"/>
        <dbReference type="ChEBI" id="CHEBI:29973"/>
        <dbReference type="ChEBI" id="CHEBI:82795"/>
        <dbReference type="EC" id="3.1.1.61"/>
    </reaction>
</comment>
<reference evidence="9 10" key="1">
    <citation type="submission" date="2024-05" db="EMBL/GenBank/DDBJ databases">
        <title>Sphingomonas sp. HF-S3 16S ribosomal RNA gene Genome sequencing and assembly.</title>
        <authorList>
            <person name="Lee H."/>
        </authorList>
    </citation>
    <scope>NUCLEOTIDE SEQUENCE [LARGE SCALE GENOMIC DNA]</scope>
    <source>
        <strain evidence="9 10">HF-S3</strain>
    </source>
</reference>
<dbReference type="Gene3D" id="3.40.50.2300">
    <property type="match status" value="1"/>
</dbReference>
<dbReference type="InterPro" id="IPR035909">
    <property type="entry name" value="CheB_C"/>
</dbReference>
<accession>A0ABV0BDW1</accession>
<comment type="caution">
    <text evidence="9">The sequence shown here is derived from an EMBL/GenBank/DDBJ whole genome shotgun (WGS) entry which is preliminary data.</text>
</comment>
<evidence type="ECO:0000313" key="9">
    <source>
        <dbReference type="EMBL" id="MEN3749744.1"/>
    </source>
</evidence>